<gene>
    <name evidence="4" type="ORF">OK117_04140</name>
</gene>
<evidence type="ECO:0000256" key="3">
    <source>
        <dbReference type="SAM" id="Phobius"/>
    </source>
</evidence>
<keyword evidence="2" id="KW-0488">Methylation</keyword>
<evidence type="ECO:0000313" key="5">
    <source>
        <dbReference type="Proteomes" id="UP001211513"/>
    </source>
</evidence>
<reference evidence="4" key="2">
    <citation type="submission" date="2022-10" db="EMBL/GenBank/DDBJ databases">
        <authorList>
            <person name="Landa B."/>
            <person name="Arias-Giraldo L.F."/>
            <person name="Roman-Ecija M."/>
            <person name="Velasco-Amo M.P."/>
            <person name="De La Fuente L."/>
            <person name="Marco-Noales E."/>
            <person name="Moralejo E."/>
        </authorList>
    </citation>
    <scope>NUCLEOTIDE SEQUENCE</scope>
    <source>
        <strain evidence="4">CFBP8073</strain>
    </source>
</reference>
<proteinExistence type="inferred from homology"/>
<dbReference type="GO" id="GO:0007155">
    <property type="term" value="P:cell adhesion"/>
    <property type="evidence" value="ECO:0007669"/>
    <property type="project" value="InterPro"/>
</dbReference>
<dbReference type="AlphaFoldDB" id="A0AAJ5UIQ3"/>
<dbReference type="Pfam" id="PF07963">
    <property type="entry name" value="N_methyl"/>
    <property type="match status" value="1"/>
</dbReference>
<dbReference type="InterPro" id="IPR012902">
    <property type="entry name" value="N_methyl_site"/>
</dbReference>
<dbReference type="SUPFAM" id="SSF54523">
    <property type="entry name" value="Pili subunits"/>
    <property type="match status" value="1"/>
</dbReference>
<name>A0AAJ5UIQ3_XYLFS</name>
<dbReference type="EMBL" id="CP109886">
    <property type="protein sequence ID" value="WCF29063.1"/>
    <property type="molecule type" value="Genomic_DNA"/>
</dbReference>
<keyword evidence="3" id="KW-0812">Transmembrane</keyword>
<dbReference type="Proteomes" id="UP001211513">
    <property type="component" value="Chromosome"/>
</dbReference>
<sequence length="183" mass="19953">MEKRQQGFTLLEVMVALIVVPVLAAITLPLYQNYIAKAQVTVALADITPGRVGVEMQLIKGQRTQSPSDISLHAPTTRCRSITVDVEAPTTRSFIDPDGKKRVMPANTPMPSITCVINGTSAVDGKFIQWMRISDAGMGGYITHENGDEEKDGLAGKWFCLTDVDKELRPITCTQPPTIISHS</sequence>
<keyword evidence="3" id="KW-0472">Membrane</keyword>
<protein>
    <submittedName>
        <fullName evidence="4">Pilin</fullName>
    </submittedName>
</protein>
<dbReference type="GO" id="GO:0009289">
    <property type="term" value="C:pilus"/>
    <property type="evidence" value="ECO:0007669"/>
    <property type="project" value="InterPro"/>
</dbReference>
<feature type="transmembrane region" description="Helical" evidence="3">
    <location>
        <begin position="7"/>
        <end position="31"/>
    </location>
</feature>
<dbReference type="RefSeq" id="WP_272142973.1">
    <property type="nucleotide sequence ID" value="NZ_CP109886.1"/>
</dbReference>
<dbReference type="InterPro" id="IPR001082">
    <property type="entry name" value="Pilin"/>
</dbReference>
<dbReference type="Pfam" id="PF00114">
    <property type="entry name" value="Pilin"/>
    <property type="match status" value="1"/>
</dbReference>
<accession>A0AAJ5UIQ3</accession>
<dbReference type="NCBIfam" id="TIGR02532">
    <property type="entry name" value="IV_pilin_GFxxxE"/>
    <property type="match status" value="1"/>
</dbReference>
<evidence type="ECO:0000256" key="2">
    <source>
        <dbReference type="ARBA" id="ARBA00022481"/>
    </source>
</evidence>
<reference evidence="4" key="1">
    <citation type="journal article" date="2022" name="Phytopathology">
        <title>Complete circularized genome resources of seven strains of Xylella fastidiosa subsp. fastidiosa using hybrid assembly reveals unknown plasmids.</title>
        <authorList>
            <person name="Velasco-Amo M.D.P."/>
            <person name="Arias-Giraldo L.F.F."/>
            <person name="Ecija M.R."/>
            <person name="De La Fuente L."/>
            <person name="Marco-Noales E."/>
            <person name="Moralejo E."/>
            <person name="Navas-Cort J.A."/>
            <person name="Landa B.B."/>
        </authorList>
    </citation>
    <scope>NUCLEOTIDE SEQUENCE</scope>
    <source>
        <strain evidence="4">CFBP8073</strain>
    </source>
</reference>
<dbReference type="Gene3D" id="3.30.700.10">
    <property type="entry name" value="Glycoprotein, Type 4 Pilin"/>
    <property type="match status" value="1"/>
</dbReference>
<organism evidence="4 5">
    <name type="scientific">Xylella fastidiosa subsp. fastidiosa</name>
    <dbReference type="NCBI Taxonomy" id="644356"/>
    <lineage>
        <taxon>Bacteria</taxon>
        <taxon>Pseudomonadati</taxon>
        <taxon>Pseudomonadota</taxon>
        <taxon>Gammaproteobacteria</taxon>
        <taxon>Lysobacterales</taxon>
        <taxon>Lysobacteraceae</taxon>
        <taxon>Xylella</taxon>
    </lineage>
</organism>
<dbReference type="InterPro" id="IPR045584">
    <property type="entry name" value="Pilin-like"/>
</dbReference>
<evidence type="ECO:0000256" key="1">
    <source>
        <dbReference type="ARBA" id="ARBA00005233"/>
    </source>
</evidence>
<comment type="similarity">
    <text evidence="1">Belongs to the N-Me-Phe pilin family.</text>
</comment>
<evidence type="ECO:0000313" key="4">
    <source>
        <dbReference type="EMBL" id="WCF29063.1"/>
    </source>
</evidence>
<keyword evidence="3" id="KW-1133">Transmembrane helix</keyword>